<evidence type="ECO:0000313" key="13">
    <source>
        <dbReference type="Proteomes" id="UP000808337"/>
    </source>
</evidence>
<dbReference type="Gene3D" id="3.30.310.50">
    <property type="entry name" value="Alpha-D-phosphohexomutase, C-terminal domain"/>
    <property type="match status" value="1"/>
</dbReference>
<dbReference type="EC" id="5.4.2.10" evidence="12"/>
<comment type="similarity">
    <text evidence="2 7">Belongs to the phosphohexose mutase family.</text>
</comment>
<dbReference type="GO" id="GO:0009252">
    <property type="term" value="P:peptidoglycan biosynthetic process"/>
    <property type="evidence" value="ECO:0007669"/>
    <property type="project" value="TreeGrafter"/>
</dbReference>
<gene>
    <name evidence="12" type="primary">glmM</name>
    <name evidence="12" type="ORF">IPP15_02655</name>
</gene>
<dbReference type="PRINTS" id="PR00509">
    <property type="entry name" value="PGMPMM"/>
</dbReference>
<dbReference type="InterPro" id="IPR036900">
    <property type="entry name" value="A-D-PHexomutase_C_sf"/>
</dbReference>
<dbReference type="InterPro" id="IPR016066">
    <property type="entry name" value="A-D-PHexomutase_CS"/>
</dbReference>
<dbReference type="InterPro" id="IPR016055">
    <property type="entry name" value="A-D-PHexomutase_a/b/a-I/II/III"/>
</dbReference>
<dbReference type="InterPro" id="IPR005846">
    <property type="entry name" value="A-D-PHexomutase_a/b/a-III"/>
</dbReference>
<keyword evidence="3" id="KW-0597">Phosphoprotein</keyword>
<feature type="domain" description="Alpha-D-phosphohexomutase alpha/beta/alpha" evidence="10">
    <location>
        <begin position="164"/>
        <end position="263"/>
    </location>
</feature>
<dbReference type="GO" id="GO:0005829">
    <property type="term" value="C:cytosol"/>
    <property type="evidence" value="ECO:0007669"/>
    <property type="project" value="TreeGrafter"/>
</dbReference>
<dbReference type="InterPro" id="IPR005844">
    <property type="entry name" value="A-D-PHexomutase_a/b/a-I"/>
</dbReference>
<sequence>MSLIKSVSGIRGTIGGKPGDNLTPPDIIAFVAAYGTWLLKEFVQPAVVIGRDGRISGEGVKNLAIGTLRAMGIDVIDLDYSTTPSVEMYVISSGASGGIIITASHNPANWNALKFLNHAGEFISQEAGEEIKSMAEAGSLNAVYADVNRYGTMSHADDAIQRHIDSILKHPLIDAAIIRNAELHVVVDCINSTGNISIPPLLEKLGVRYTLLNDGQYGQFAHNPEPLEHHLQDLINEVIAQKANMGISIDPDVDRLALVCENGEFFGEEYTLVCAADYVLNHSQGALVTNLSSSRALGDLAKARGVECFYAPVGEVHVVREMKLRNAVLGGEGNGGIIDPKLHYGRDALIGIGLILMHMASSKKSLSELRKTYPEYVMVKDKITFDPKQSATALMDKVAEHFKEHSLDHRDGLKVDLESSWVQLRKSNTEPILRIYSEARTIEEAQDLVDQVKRLLS</sequence>
<dbReference type="Pfam" id="PF02878">
    <property type="entry name" value="PGM_PMM_I"/>
    <property type="match status" value="1"/>
</dbReference>
<evidence type="ECO:0000259" key="8">
    <source>
        <dbReference type="Pfam" id="PF00408"/>
    </source>
</evidence>
<name>A0A9D7SUR1_9BACT</name>
<dbReference type="AlphaFoldDB" id="A0A9D7SUR1"/>
<feature type="domain" description="Alpha-D-phosphohexomutase alpha/beta/alpha" evidence="11">
    <location>
        <begin position="270"/>
        <end position="375"/>
    </location>
</feature>
<dbReference type="InterPro" id="IPR005841">
    <property type="entry name" value="Alpha-D-phosphohexomutase_SF"/>
</dbReference>
<dbReference type="Gene3D" id="3.40.120.10">
    <property type="entry name" value="Alpha-D-Glucose-1,6-Bisphosphate, subunit A, domain 3"/>
    <property type="match status" value="3"/>
</dbReference>
<evidence type="ECO:0000256" key="6">
    <source>
        <dbReference type="ARBA" id="ARBA00023235"/>
    </source>
</evidence>
<dbReference type="SUPFAM" id="SSF55957">
    <property type="entry name" value="Phosphoglucomutase, C-terminal domain"/>
    <property type="match status" value="1"/>
</dbReference>
<dbReference type="SUPFAM" id="SSF53738">
    <property type="entry name" value="Phosphoglucomutase, first 3 domains"/>
    <property type="match status" value="3"/>
</dbReference>
<dbReference type="PANTHER" id="PTHR42946:SF1">
    <property type="entry name" value="PHOSPHOGLUCOMUTASE (ALPHA-D-GLUCOSE-1,6-BISPHOSPHATE-DEPENDENT)"/>
    <property type="match status" value="1"/>
</dbReference>
<keyword evidence="5 7" id="KW-0460">Magnesium</keyword>
<keyword evidence="6 12" id="KW-0413">Isomerase</keyword>
<dbReference type="PROSITE" id="PS00710">
    <property type="entry name" value="PGM_PMM"/>
    <property type="match status" value="1"/>
</dbReference>
<dbReference type="GO" id="GO:0004615">
    <property type="term" value="F:phosphomannomutase activity"/>
    <property type="evidence" value="ECO:0007669"/>
    <property type="project" value="TreeGrafter"/>
</dbReference>
<dbReference type="InterPro" id="IPR024086">
    <property type="entry name" value="GlmM_arc-type"/>
</dbReference>
<dbReference type="Pfam" id="PF02879">
    <property type="entry name" value="PGM_PMM_II"/>
    <property type="match status" value="1"/>
</dbReference>
<dbReference type="Proteomes" id="UP000808337">
    <property type="component" value="Unassembled WGS sequence"/>
</dbReference>
<dbReference type="InterPro" id="IPR005843">
    <property type="entry name" value="A-D-PHexomutase_C"/>
</dbReference>
<evidence type="ECO:0000313" key="12">
    <source>
        <dbReference type="EMBL" id="MBK9981319.1"/>
    </source>
</evidence>
<evidence type="ECO:0000256" key="3">
    <source>
        <dbReference type="ARBA" id="ARBA00022553"/>
    </source>
</evidence>
<evidence type="ECO:0000256" key="7">
    <source>
        <dbReference type="RuleBase" id="RU004326"/>
    </source>
</evidence>
<keyword evidence="4 7" id="KW-0479">Metal-binding</keyword>
<dbReference type="GO" id="GO:0006048">
    <property type="term" value="P:UDP-N-acetylglucosamine biosynthetic process"/>
    <property type="evidence" value="ECO:0007669"/>
    <property type="project" value="TreeGrafter"/>
</dbReference>
<dbReference type="InterPro" id="IPR050060">
    <property type="entry name" value="Phosphoglucosamine_mutase"/>
</dbReference>
<evidence type="ECO:0000256" key="5">
    <source>
        <dbReference type="ARBA" id="ARBA00022842"/>
    </source>
</evidence>
<dbReference type="GO" id="GO:0005975">
    <property type="term" value="P:carbohydrate metabolic process"/>
    <property type="evidence" value="ECO:0007669"/>
    <property type="project" value="InterPro"/>
</dbReference>
<evidence type="ECO:0000256" key="4">
    <source>
        <dbReference type="ARBA" id="ARBA00022723"/>
    </source>
</evidence>
<dbReference type="GO" id="GO:0008966">
    <property type="term" value="F:phosphoglucosamine mutase activity"/>
    <property type="evidence" value="ECO:0007669"/>
    <property type="project" value="UniProtKB-EC"/>
</dbReference>
<reference evidence="12 13" key="1">
    <citation type="submission" date="2020-10" db="EMBL/GenBank/DDBJ databases">
        <title>Connecting structure to function with the recovery of over 1000 high-quality activated sludge metagenome-assembled genomes encoding full-length rRNA genes using long-read sequencing.</title>
        <authorList>
            <person name="Singleton C.M."/>
            <person name="Petriglieri F."/>
            <person name="Kristensen J.M."/>
            <person name="Kirkegaard R.H."/>
            <person name="Michaelsen T.Y."/>
            <person name="Andersen M.H."/>
            <person name="Karst S.M."/>
            <person name="Dueholm M.S."/>
            <person name="Nielsen P.H."/>
            <person name="Albertsen M."/>
        </authorList>
    </citation>
    <scope>NUCLEOTIDE SEQUENCE [LARGE SCALE GENOMIC DNA]</scope>
    <source>
        <strain evidence="12">Ribe_18-Q3-R11-54_MAXAC.273</strain>
    </source>
</reference>
<dbReference type="Pfam" id="PF02880">
    <property type="entry name" value="PGM_PMM_III"/>
    <property type="match status" value="1"/>
</dbReference>
<proteinExistence type="inferred from homology"/>
<accession>A0A9D7SUR1</accession>
<protein>
    <submittedName>
        <fullName evidence="12">Phosphoglucosamine mutase</fullName>
        <ecNumber evidence="12">5.4.2.10</ecNumber>
    </submittedName>
</protein>
<dbReference type="NCBIfam" id="TIGR03990">
    <property type="entry name" value="Arch_GlmM"/>
    <property type="match status" value="1"/>
</dbReference>
<dbReference type="EMBL" id="JADKGY010000001">
    <property type="protein sequence ID" value="MBK9981319.1"/>
    <property type="molecule type" value="Genomic_DNA"/>
</dbReference>
<dbReference type="PANTHER" id="PTHR42946">
    <property type="entry name" value="PHOSPHOHEXOSE MUTASE"/>
    <property type="match status" value="1"/>
</dbReference>
<dbReference type="GO" id="GO:0000287">
    <property type="term" value="F:magnesium ion binding"/>
    <property type="evidence" value="ECO:0007669"/>
    <property type="project" value="InterPro"/>
</dbReference>
<comment type="caution">
    <text evidence="12">The sequence shown here is derived from an EMBL/GenBank/DDBJ whole genome shotgun (WGS) entry which is preliminary data.</text>
</comment>
<evidence type="ECO:0000259" key="9">
    <source>
        <dbReference type="Pfam" id="PF02878"/>
    </source>
</evidence>
<comment type="cofactor">
    <cofactor evidence="1">
        <name>Mg(2+)</name>
        <dbReference type="ChEBI" id="CHEBI:18420"/>
    </cofactor>
</comment>
<dbReference type="InterPro" id="IPR005845">
    <property type="entry name" value="A-D-PHexomutase_a/b/a-II"/>
</dbReference>
<evidence type="ECO:0000259" key="10">
    <source>
        <dbReference type="Pfam" id="PF02879"/>
    </source>
</evidence>
<evidence type="ECO:0000256" key="2">
    <source>
        <dbReference type="ARBA" id="ARBA00010231"/>
    </source>
</evidence>
<feature type="domain" description="Alpha-D-phosphohexomutase C-terminal" evidence="8">
    <location>
        <begin position="395"/>
        <end position="453"/>
    </location>
</feature>
<feature type="domain" description="Alpha-D-phosphohexomutase alpha/beta/alpha" evidence="9">
    <location>
        <begin position="7"/>
        <end position="138"/>
    </location>
</feature>
<organism evidence="12 13">
    <name type="scientific">Candidatus Opimibacter skivensis</name>
    <dbReference type="NCBI Taxonomy" id="2982028"/>
    <lineage>
        <taxon>Bacteria</taxon>
        <taxon>Pseudomonadati</taxon>
        <taxon>Bacteroidota</taxon>
        <taxon>Saprospiria</taxon>
        <taxon>Saprospirales</taxon>
        <taxon>Saprospiraceae</taxon>
        <taxon>Candidatus Opimibacter</taxon>
    </lineage>
</organism>
<evidence type="ECO:0000259" key="11">
    <source>
        <dbReference type="Pfam" id="PF02880"/>
    </source>
</evidence>
<evidence type="ECO:0000256" key="1">
    <source>
        <dbReference type="ARBA" id="ARBA00001946"/>
    </source>
</evidence>
<dbReference type="Pfam" id="PF00408">
    <property type="entry name" value="PGM_PMM_IV"/>
    <property type="match status" value="1"/>
</dbReference>